<evidence type="ECO:0000313" key="2">
    <source>
        <dbReference type="EMBL" id="KJV62881.1"/>
    </source>
</evidence>
<dbReference type="Proteomes" id="UP000033754">
    <property type="component" value="Unassembled WGS sequence"/>
</dbReference>
<name>A0A0F3N562_ANAPH</name>
<dbReference type="EMBL" id="LANT01000009">
    <property type="protein sequence ID" value="KJV62876.1"/>
    <property type="molecule type" value="Genomic_DNA"/>
</dbReference>
<sequence length="42" mass="4899">MFAKSFLSLFPRVLCVQKLFPMQRKSISQRLIIENYHASGRG</sequence>
<evidence type="ECO:0000313" key="1">
    <source>
        <dbReference type="EMBL" id="KJV62876.1"/>
    </source>
</evidence>
<reference evidence="1 3" key="1">
    <citation type="submission" date="2015-01" db="EMBL/GenBank/DDBJ databases">
        <title>Genome Sequencing of Rickettsiales.</title>
        <authorList>
            <person name="Daugherty S.C."/>
            <person name="Su Q."/>
            <person name="Abolude K."/>
            <person name="Beier-Sexton M."/>
            <person name="Carlyon J.A."/>
            <person name="Carter R."/>
            <person name="Day N.P."/>
            <person name="Dumler S.J."/>
            <person name="Dyachenko V."/>
            <person name="Godinez A."/>
            <person name="Kurtti T.J."/>
            <person name="Lichay M."/>
            <person name="Mullins K.E."/>
            <person name="Ott S."/>
            <person name="Pappas-Brown V."/>
            <person name="Paris D.H."/>
            <person name="Patel P."/>
            <person name="Richards A.L."/>
            <person name="Sadzewicz L."/>
            <person name="Sears K."/>
            <person name="Seidman D."/>
            <person name="Sengamalay N."/>
            <person name="Stenos J."/>
            <person name="Tallon L.J."/>
            <person name="Vincent G."/>
            <person name="Fraser C.M."/>
            <person name="Munderloh U."/>
            <person name="Dunning-Hotopp J.C."/>
        </authorList>
    </citation>
    <scope>NUCLEOTIDE SEQUENCE [LARGE SCALE GENOMIC DNA]</scope>
    <source>
        <strain evidence="1 3">NCH-1</strain>
    </source>
</reference>
<comment type="caution">
    <text evidence="1">The sequence shown here is derived from an EMBL/GenBank/DDBJ whole genome shotgun (WGS) entry which is preliminary data.</text>
</comment>
<gene>
    <name evidence="1" type="ORF">EPHNCH_1404</name>
    <name evidence="2" type="ORF">EPHNCH_1441</name>
</gene>
<dbReference type="AlphaFoldDB" id="A0A0F3N562"/>
<dbReference type="EMBL" id="LANT01000009">
    <property type="protein sequence ID" value="KJV62881.1"/>
    <property type="molecule type" value="Genomic_DNA"/>
</dbReference>
<evidence type="ECO:0000313" key="3">
    <source>
        <dbReference type="Proteomes" id="UP000033754"/>
    </source>
</evidence>
<proteinExistence type="predicted"/>
<dbReference type="PATRIC" id="fig|1359161.3.peg.1598"/>
<organism evidence="1 3">
    <name type="scientific">Anaplasma phagocytophilum str. NCH-1</name>
    <dbReference type="NCBI Taxonomy" id="1359161"/>
    <lineage>
        <taxon>Bacteria</taxon>
        <taxon>Pseudomonadati</taxon>
        <taxon>Pseudomonadota</taxon>
        <taxon>Alphaproteobacteria</taxon>
        <taxon>Rickettsiales</taxon>
        <taxon>Anaplasmataceae</taxon>
        <taxon>Anaplasma</taxon>
        <taxon>phagocytophilum group</taxon>
    </lineage>
</organism>
<protein>
    <submittedName>
        <fullName evidence="1">Uncharacterized protein</fullName>
    </submittedName>
</protein>
<accession>A0A0F3N562</accession>